<evidence type="ECO:0000313" key="2">
    <source>
        <dbReference type="Proteomes" id="UP000789901"/>
    </source>
</evidence>
<proteinExistence type="predicted"/>
<organism evidence="1 2">
    <name type="scientific">Gigaspora margarita</name>
    <dbReference type="NCBI Taxonomy" id="4874"/>
    <lineage>
        <taxon>Eukaryota</taxon>
        <taxon>Fungi</taxon>
        <taxon>Fungi incertae sedis</taxon>
        <taxon>Mucoromycota</taxon>
        <taxon>Glomeromycotina</taxon>
        <taxon>Glomeromycetes</taxon>
        <taxon>Diversisporales</taxon>
        <taxon>Gigasporaceae</taxon>
        <taxon>Gigaspora</taxon>
    </lineage>
</organism>
<feature type="non-terminal residue" evidence="1">
    <location>
        <position position="1"/>
    </location>
</feature>
<feature type="non-terminal residue" evidence="1">
    <location>
        <position position="46"/>
    </location>
</feature>
<dbReference type="Proteomes" id="UP000789901">
    <property type="component" value="Unassembled WGS sequence"/>
</dbReference>
<accession>A0ABN7XD19</accession>
<gene>
    <name evidence="1" type="ORF">GMARGA_LOCUS41562</name>
</gene>
<keyword evidence="2" id="KW-1185">Reference proteome</keyword>
<comment type="caution">
    <text evidence="1">The sequence shown here is derived from an EMBL/GenBank/DDBJ whole genome shotgun (WGS) entry which is preliminary data.</text>
</comment>
<reference evidence="1 2" key="1">
    <citation type="submission" date="2021-06" db="EMBL/GenBank/DDBJ databases">
        <authorList>
            <person name="Kallberg Y."/>
            <person name="Tangrot J."/>
            <person name="Rosling A."/>
        </authorList>
    </citation>
    <scope>NUCLEOTIDE SEQUENCE [LARGE SCALE GENOMIC DNA]</scope>
    <source>
        <strain evidence="1 2">120-4 pot B 10/14</strain>
    </source>
</reference>
<sequence>AQPTNFEASAFYMVNSENSTLYAVNAEPFTKNAVYDEAPIEEVNSI</sequence>
<evidence type="ECO:0000313" key="1">
    <source>
        <dbReference type="EMBL" id="CAG8852741.1"/>
    </source>
</evidence>
<name>A0ABN7XD19_GIGMA</name>
<dbReference type="EMBL" id="CAJVQB010115702">
    <property type="protein sequence ID" value="CAG8852741.1"/>
    <property type="molecule type" value="Genomic_DNA"/>
</dbReference>
<protein>
    <submittedName>
        <fullName evidence="1">7358_t:CDS:1</fullName>
    </submittedName>
</protein>